<gene>
    <name evidence="1" type="ORF">B0T24DRAFT_591494</name>
</gene>
<evidence type="ECO:0000313" key="2">
    <source>
        <dbReference type="Proteomes" id="UP001287356"/>
    </source>
</evidence>
<protein>
    <submittedName>
        <fullName evidence="1">Uncharacterized protein</fullName>
    </submittedName>
</protein>
<keyword evidence="2" id="KW-1185">Reference proteome</keyword>
<reference evidence="1" key="1">
    <citation type="journal article" date="2023" name="Mol. Phylogenet. Evol.">
        <title>Genome-scale phylogeny and comparative genomics of the fungal order Sordariales.</title>
        <authorList>
            <person name="Hensen N."/>
            <person name="Bonometti L."/>
            <person name="Westerberg I."/>
            <person name="Brannstrom I.O."/>
            <person name="Guillou S."/>
            <person name="Cros-Aarteil S."/>
            <person name="Calhoun S."/>
            <person name="Haridas S."/>
            <person name="Kuo A."/>
            <person name="Mondo S."/>
            <person name="Pangilinan J."/>
            <person name="Riley R."/>
            <person name="LaButti K."/>
            <person name="Andreopoulos B."/>
            <person name="Lipzen A."/>
            <person name="Chen C."/>
            <person name="Yan M."/>
            <person name="Daum C."/>
            <person name="Ng V."/>
            <person name="Clum A."/>
            <person name="Steindorff A."/>
            <person name="Ohm R.A."/>
            <person name="Martin F."/>
            <person name="Silar P."/>
            <person name="Natvig D.O."/>
            <person name="Lalanne C."/>
            <person name="Gautier V."/>
            <person name="Ament-Velasquez S.L."/>
            <person name="Kruys A."/>
            <person name="Hutchinson M.I."/>
            <person name="Powell A.J."/>
            <person name="Barry K."/>
            <person name="Miller A.N."/>
            <person name="Grigoriev I.V."/>
            <person name="Debuchy R."/>
            <person name="Gladieux P."/>
            <person name="Hiltunen Thoren M."/>
            <person name="Johannesson H."/>
        </authorList>
    </citation>
    <scope>NUCLEOTIDE SEQUENCE</scope>
    <source>
        <strain evidence="1">CBS 958.72</strain>
    </source>
</reference>
<accession>A0AAE0NAU3</accession>
<organism evidence="1 2">
    <name type="scientific">Lasiosphaeria ovina</name>
    <dbReference type="NCBI Taxonomy" id="92902"/>
    <lineage>
        <taxon>Eukaryota</taxon>
        <taxon>Fungi</taxon>
        <taxon>Dikarya</taxon>
        <taxon>Ascomycota</taxon>
        <taxon>Pezizomycotina</taxon>
        <taxon>Sordariomycetes</taxon>
        <taxon>Sordariomycetidae</taxon>
        <taxon>Sordariales</taxon>
        <taxon>Lasiosphaeriaceae</taxon>
        <taxon>Lasiosphaeria</taxon>
    </lineage>
</organism>
<sequence>MSDAIWNDAIHTKPLTNAKKRNTAHLDLAGIKVVLASCSDDTLKKATVSYLTKESMPSKGTVEVAYTIKCPGQPDAITLHINRYDTNDRAQEAARDFLNNQQSSHAIAKSDTALGDVSMQKTSGLYWVSSDVYVELHTEIKLPKSQAPPAHQARDTVLLPLALKLQEHLSKGAVDAAAAATPPFPLECTEKQVPYGKAVLLQVTITPDQRMMVEKEAEAMNNLIFLPPTHSAHPSDLPNNKANFLFPRPLAKDKKGTFRIYVAHKETLQSFYMEKTVTKNS</sequence>
<comment type="caution">
    <text evidence="1">The sequence shown here is derived from an EMBL/GenBank/DDBJ whole genome shotgun (WGS) entry which is preliminary data.</text>
</comment>
<name>A0AAE0NAU3_9PEZI</name>
<dbReference type="EMBL" id="JAULSN010000003">
    <property type="protein sequence ID" value="KAK3375794.1"/>
    <property type="molecule type" value="Genomic_DNA"/>
</dbReference>
<evidence type="ECO:0000313" key="1">
    <source>
        <dbReference type="EMBL" id="KAK3375794.1"/>
    </source>
</evidence>
<dbReference type="Proteomes" id="UP001287356">
    <property type="component" value="Unassembled WGS sequence"/>
</dbReference>
<dbReference type="AlphaFoldDB" id="A0AAE0NAU3"/>
<reference evidence="1" key="2">
    <citation type="submission" date="2023-06" db="EMBL/GenBank/DDBJ databases">
        <authorList>
            <consortium name="Lawrence Berkeley National Laboratory"/>
            <person name="Haridas S."/>
            <person name="Hensen N."/>
            <person name="Bonometti L."/>
            <person name="Westerberg I."/>
            <person name="Brannstrom I.O."/>
            <person name="Guillou S."/>
            <person name="Cros-Aarteil S."/>
            <person name="Calhoun S."/>
            <person name="Kuo A."/>
            <person name="Mondo S."/>
            <person name="Pangilinan J."/>
            <person name="Riley R."/>
            <person name="Labutti K."/>
            <person name="Andreopoulos B."/>
            <person name="Lipzen A."/>
            <person name="Chen C."/>
            <person name="Yanf M."/>
            <person name="Daum C."/>
            <person name="Ng V."/>
            <person name="Clum A."/>
            <person name="Steindorff A."/>
            <person name="Ohm R."/>
            <person name="Martin F."/>
            <person name="Silar P."/>
            <person name="Natvig D."/>
            <person name="Lalanne C."/>
            <person name="Gautier V."/>
            <person name="Ament-Velasquez S.L."/>
            <person name="Kruys A."/>
            <person name="Hutchinson M.I."/>
            <person name="Powell A.J."/>
            <person name="Barry K."/>
            <person name="Miller A.N."/>
            <person name="Grigoriev I.V."/>
            <person name="Debuchy R."/>
            <person name="Gladieux P."/>
            <person name="Thoren M.H."/>
            <person name="Johannesson H."/>
        </authorList>
    </citation>
    <scope>NUCLEOTIDE SEQUENCE</scope>
    <source>
        <strain evidence="1">CBS 958.72</strain>
    </source>
</reference>
<proteinExistence type="predicted"/>